<evidence type="ECO:0000256" key="6">
    <source>
        <dbReference type="ARBA" id="ARBA00023186"/>
    </source>
</evidence>
<dbReference type="PRINTS" id="PR00301">
    <property type="entry name" value="HEATSHOCK70"/>
</dbReference>
<evidence type="ECO:0000256" key="3">
    <source>
        <dbReference type="ARBA" id="ARBA00022741"/>
    </source>
</evidence>
<dbReference type="InterPro" id="IPR018181">
    <property type="entry name" value="Heat_shock_70_CS"/>
</dbReference>
<evidence type="ECO:0000256" key="7">
    <source>
        <dbReference type="HAMAP-Rule" id="MF_00332"/>
    </source>
</evidence>
<keyword evidence="12" id="KW-1185">Reference proteome</keyword>
<protein>
    <recommendedName>
        <fullName evidence="7">Chaperone protein DnaK</fullName>
    </recommendedName>
    <alternativeName>
        <fullName evidence="7">HSP70</fullName>
    </alternativeName>
    <alternativeName>
        <fullName evidence="7">Heat shock 70 kDa protein</fullName>
    </alternativeName>
    <alternativeName>
        <fullName evidence="7">Heat shock protein 70</fullName>
    </alternativeName>
</protein>
<evidence type="ECO:0000256" key="2">
    <source>
        <dbReference type="ARBA" id="ARBA00022553"/>
    </source>
</evidence>
<feature type="region of interest" description="Disordered" evidence="10">
    <location>
        <begin position="496"/>
        <end position="516"/>
    </location>
</feature>
<dbReference type="CDD" id="cd10234">
    <property type="entry name" value="ASKHA_NBD_HSP70_DnaK-like"/>
    <property type="match status" value="1"/>
</dbReference>
<name>A0ABV7WH07_9MICO</name>
<dbReference type="InterPro" id="IPR043129">
    <property type="entry name" value="ATPase_NBD"/>
</dbReference>
<dbReference type="RefSeq" id="WP_340292311.1">
    <property type="nucleotide sequence ID" value="NZ_JBBEOI010000066.1"/>
</dbReference>
<comment type="induction">
    <text evidence="7">By stress conditions e.g. heat shock.</text>
</comment>
<dbReference type="Gene3D" id="3.30.420.40">
    <property type="match status" value="2"/>
</dbReference>
<dbReference type="PANTHER" id="PTHR19375">
    <property type="entry name" value="HEAT SHOCK PROTEIN 70KDA"/>
    <property type="match status" value="1"/>
</dbReference>
<feature type="modified residue" description="Phosphothreonine; by autocatalysis" evidence="7">
    <location>
        <position position="175"/>
    </location>
</feature>
<dbReference type="NCBIfam" id="NF001413">
    <property type="entry name" value="PRK00290.1"/>
    <property type="match status" value="1"/>
</dbReference>
<dbReference type="InterPro" id="IPR029048">
    <property type="entry name" value="HSP70_C_sf"/>
</dbReference>
<sequence length="620" mass="66061">MGRAVGIDLGTTNSVVAVLEGGEPSVIANAEGGRTTPSVVAFAKNGDVLVGEIAKRQAVTNVERTIRSVKRHMGTDWSTAIDDKNYTAQEISARVLQKLKRDAEAYLGEPVTDAVITVPAYFNDAERQATKEAGEVAGLTVLRIINEPTAAALAYGLEKGKEDENILVFDLGGGTFDVSLLEVGKDEDGFSTIQVRATSGDNRLGGDDWDNAIVDFLLSKVKMSTGVDLSKDKIAMQRLNEAAEQAKKELSSSTSTSISLQYLSMTENGPVHLDEQLTRAQFEQMTSHLLERTRAPFHSVIKDAGVSLSEIAHVVLVGGSTRMPAVTQLVKELTGGKDPNKGVNPDEVVALGAALQAGVLKGDRKDVLLIDVTPLSLGIETKGGLMTKLIERNTAIPTKRSEVFTTADDNQPSVLIQVFQGERELAQHNKPLGTFELTGIAPAPRGVPQVEVTFDIDANGIVHVNAKDRGTGKEQSMTISGGSALPKDEIERMVREAEEHAEEDRQRREEAETRNQAESLVFQTEKFLAENGDKVPADSRTEVDAALADLKTALADPATPAADIKAKVETVSQTSQALGAAMYAAADQAGTDGAAGDAGGQVPADDDVVDAEVVDEDERR</sequence>
<keyword evidence="5 7" id="KW-0346">Stress response</keyword>
<feature type="compositionally biased region" description="Low complexity" evidence="10">
    <location>
        <begin position="590"/>
        <end position="603"/>
    </location>
</feature>
<feature type="region of interest" description="Disordered" evidence="10">
    <location>
        <begin position="590"/>
        <end position="620"/>
    </location>
</feature>
<dbReference type="NCBIfam" id="TIGR02350">
    <property type="entry name" value="prok_dnaK"/>
    <property type="match status" value="1"/>
</dbReference>
<dbReference type="SUPFAM" id="SSF53067">
    <property type="entry name" value="Actin-like ATPase domain"/>
    <property type="match status" value="2"/>
</dbReference>
<keyword evidence="3 7" id="KW-0547">Nucleotide-binding</keyword>
<keyword evidence="9" id="KW-0175">Coiled coil</keyword>
<comment type="similarity">
    <text evidence="1 7 8">Belongs to the heat shock protein 70 family.</text>
</comment>
<dbReference type="InterPro" id="IPR013126">
    <property type="entry name" value="Hsp_70_fam"/>
</dbReference>
<comment type="function">
    <text evidence="7">Acts as a chaperone.</text>
</comment>
<dbReference type="Gene3D" id="3.90.640.10">
    <property type="entry name" value="Actin, Chain A, domain 4"/>
    <property type="match status" value="1"/>
</dbReference>
<feature type="compositionally biased region" description="Basic and acidic residues" evidence="10">
    <location>
        <begin position="496"/>
        <end position="515"/>
    </location>
</feature>
<dbReference type="Gene3D" id="1.20.1270.10">
    <property type="match status" value="1"/>
</dbReference>
<dbReference type="HAMAP" id="MF_00332">
    <property type="entry name" value="DnaK"/>
    <property type="match status" value="1"/>
</dbReference>
<keyword evidence="2 7" id="KW-0597">Phosphoprotein</keyword>
<feature type="coiled-coil region" evidence="9">
    <location>
        <begin position="229"/>
        <end position="256"/>
    </location>
</feature>
<dbReference type="SUPFAM" id="SSF100920">
    <property type="entry name" value="Heat shock protein 70kD (HSP70), peptide-binding domain"/>
    <property type="match status" value="1"/>
</dbReference>
<dbReference type="InterPro" id="IPR029047">
    <property type="entry name" value="HSP70_peptide-bd_sf"/>
</dbReference>
<dbReference type="EMBL" id="JBHRWW010000007">
    <property type="protein sequence ID" value="MFC3688980.1"/>
    <property type="molecule type" value="Genomic_DNA"/>
</dbReference>
<feature type="region of interest" description="Disordered" evidence="10">
    <location>
        <begin position="468"/>
        <end position="487"/>
    </location>
</feature>
<dbReference type="InterPro" id="IPR012725">
    <property type="entry name" value="Chaperone_DnaK"/>
</dbReference>
<dbReference type="PROSITE" id="PS01036">
    <property type="entry name" value="HSP70_3"/>
    <property type="match status" value="1"/>
</dbReference>
<evidence type="ECO:0000256" key="8">
    <source>
        <dbReference type="RuleBase" id="RU003322"/>
    </source>
</evidence>
<evidence type="ECO:0000256" key="5">
    <source>
        <dbReference type="ARBA" id="ARBA00023016"/>
    </source>
</evidence>
<dbReference type="Proteomes" id="UP001595685">
    <property type="component" value="Unassembled WGS sequence"/>
</dbReference>
<evidence type="ECO:0000313" key="11">
    <source>
        <dbReference type="EMBL" id="MFC3688980.1"/>
    </source>
</evidence>
<reference evidence="12" key="1">
    <citation type="journal article" date="2019" name="Int. J. Syst. Evol. Microbiol.">
        <title>The Global Catalogue of Microorganisms (GCM) 10K type strain sequencing project: providing services to taxonomists for standard genome sequencing and annotation.</title>
        <authorList>
            <consortium name="The Broad Institute Genomics Platform"/>
            <consortium name="The Broad Institute Genome Sequencing Center for Infectious Disease"/>
            <person name="Wu L."/>
            <person name="Ma J."/>
        </authorList>
    </citation>
    <scope>NUCLEOTIDE SEQUENCE [LARGE SCALE GENOMIC DNA]</scope>
    <source>
        <strain evidence="12">NCAIM B.02333</strain>
    </source>
</reference>
<gene>
    <name evidence="7 11" type="primary">dnaK</name>
    <name evidence="11" type="ORF">ACFOLH_11565</name>
</gene>
<keyword evidence="6 7" id="KW-0143">Chaperone</keyword>
<dbReference type="SUPFAM" id="SSF100934">
    <property type="entry name" value="Heat shock protein 70kD (HSP70), C-terminal subdomain"/>
    <property type="match status" value="1"/>
</dbReference>
<proteinExistence type="evidence at transcript level"/>
<keyword evidence="4 7" id="KW-0067">ATP-binding</keyword>
<accession>A0ABV7WH07</accession>
<dbReference type="PROSITE" id="PS00297">
    <property type="entry name" value="HSP70_1"/>
    <property type="match status" value="1"/>
</dbReference>
<comment type="caution">
    <text evidence="11">The sequence shown here is derived from an EMBL/GenBank/DDBJ whole genome shotgun (WGS) entry which is preliminary data.</text>
</comment>
<feature type="compositionally biased region" description="Acidic residues" evidence="10">
    <location>
        <begin position="604"/>
        <end position="620"/>
    </location>
</feature>
<evidence type="ECO:0000256" key="10">
    <source>
        <dbReference type="SAM" id="MobiDB-lite"/>
    </source>
</evidence>
<evidence type="ECO:0000256" key="1">
    <source>
        <dbReference type="ARBA" id="ARBA00007381"/>
    </source>
</evidence>
<evidence type="ECO:0000313" key="12">
    <source>
        <dbReference type="Proteomes" id="UP001595685"/>
    </source>
</evidence>
<dbReference type="Pfam" id="PF00012">
    <property type="entry name" value="HSP70"/>
    <property type="match status" value="2"/>
</dbReference>
<dbReference type="PROSITE" id="PS00329">
    <property type="entry name" value="HSP70_2"/>
    <property type="match status" value="1"/>
</dbReference>
<evidence type="ECO:0000256" key="9">
    <source>
        <dbReference type="SAM" id="Coils"/>
    </source>
</evidence>
<organism evidence="11 12">
    <name type="scientific">Aquipuribacter hungaricus</name>
    <dbReference type="NCBI Taxonomy" id="545624"/>
    <lineage>
        <taxon>Bacteria</taxon>
        <taxon>Bacillati</taxon>
        <taxon>Actinomycetota</taxon>
        <taxon>Actinomycetes</taxon>
        <taxon>Micrococcales</taxon>
        <taxon>Intrasporangiaceae</taxon>
        <taxon>Aquipuribacter</taxon>
    </lineage>
</organism>
<evidence type="ECO:0000256" key="4">
    <source>
        <dbReference type="ARBA" id="ARBA00022840"/>
    </source>
</evidence>
<dbReference type="Gene3D" id="2.60.34.10">
    <property type="entry name" value="Substrate Binding Domain Of DNAk, Chain A, domain 1"/>
    <property type="match status" value="1"/>
</dbReference>